<proteinExistence type="inferred from homology"/>
<dbReference type="PRINTS" id="PR00415">
    <property type="entry name" value="ACONITASE"/>
</dbReference>
<accession>A0AAP2GA24</accession>
<dbReference type="NCBIfam" id="NF006757">
    <property type="entry name" value="PRK09277.1"/>
    <property type="match status" value="1"/>
</dbReference>
<organism evidence="15 16">
    <name type="scientific">Harenicola maris</name>
    <dbReference type="NCBI Taxonomy" id="2841044"/>
    <lineage>
        <taxon>Bacteria</taxon>
        <taxon>Pseudomonadati</taxon>
        <taxon>Pseudomonadota</taxon>
        <taxon>Alphaproteobacteria</taxon>
        <taxon>Rhodobacterales</taxon>
        <taxon>Paracoccaceae</taxon>
        <taxon>Harenicola</taxon>
    </lineage>
</organism>
<evidence type="ECO:0000256" key="10">
    <source>
        <dbReference type="ARBA" id="ARBA00023501"/>
    </source>
</evidence>
<dbReference type="EC" id="4.2.1.3" evidence="4"/>
<evidence type="ECO:0000259" key="14">
    <source>
        <dbReference type="Pfam" id="PF00694"/>
    </source>
</evidence>
<comment type="pathway">
    <text evidence="2">Carbohydrate metabolism; tricarboxylic acid cycle; isocitrate from oxaloacetate: step 2/2.</text>
</comment>
<reference evidence="15 16" key="1">
    <citation type="journal article" date="2021" name="Arch. Microbiol.">
        <title>Harenicola maris gen. nov., sp. nov. isolated from the Sea of Japan shallow sediments.</title>
        <authorList>
            <person name="Romanenko L.A."/>
            <person name="Kurilenko V.V."/>
            <person name="Chernysheva N.Y."/>
            <person name="Tekutyeva L.A."/>
            <person name="Velansky P.V."/>
            <person name="Svetashev V.I."/>
            <person name="Isaeva M.P."/>
        </authorList>
    </citation>
    <scope>NUCLEOTIDE SEQUENCE [LARGE SCALE GENOMIC DNA]</scope>
    <source>
        <strain evidence="15 16">KMM 3653</strain>
    </source>
</reference>
<dbReference type="InterPro" id="IPR036008">
    <property type="entry name" value="Aconitase_4Fe-4S_dom"/>
</dbReference>
<evidence type="ECO:0000256" key="5">
    <source>
        <dbReference type="ARBA" id="ARBA00019378"/>
    </source>
</evidence>
<comment type="catalytic activity">
    <reaction evidence="10">
        <text>citrate = D-threo-isocitrate</text>
        <dbReference type="Rhea" id="RHEA:10336"/>
        <dbReference type="ChEBI" id="CHEBI:15562"/>
        <dbReference type="ChEBI" id="CHEBI:16947"/>
        <dbReference type="EC" id="4.2.1.3"/>
    </reaction>
</comment>
<dbReference type="GO" id="GO:0051539">
    <property type="term" value="F:4 iron, 4 sulfur cluster binding"/>
    <property type="evidence" value="ECO:0007669"/>
    <property type="project" value="UniProtKB-KW"/>
</dbReference>
<evidence type="ECO:0000256" key="3">
    <source>
        <dbReference type="ARBA" id="ARBA00007185"/>
    </source>
</evidence>
<dbReference type="PROSITE" id="PS01244">
    <property type="entry name" value="ACONITASE_2"/>
    <property type="match status" value="1"/>
</dbReference>
<dbReference type="Proteomes" id="UP001315686">
    <property type="component" value="Unassembled WGS sequence"/>
</dbReference>
<dbReference type="Pfam" id="PF00330">
    <property type="entry name" value="Aconitase"/>
    <property type="match status" value="1"/>
</dbReference>
<dbReference type="InterPro" id="IPR001030">
    <property type="entry name" value="Acoase/IPM_deHydtase_lsu_aba"/>
</dbReference>
<keyword evidence="16" id="KW-1185">Reference proteome</keyword>
<dbReference type="PANTHER" id="PTHR11670">
    <property type="entry name" value="ACONITASE/IRON-RESPONSIVE ELEMENT FAMILY MEMBER"/>
    <property type="match status" value="1"/>
</dbReference>
<comment type="caution">
    <text evidence="15">The sequence shown here is derived from an EMBL/GenBank/DDBJ whole genome shotgun (WGS) entry which is preliminary data.</text>
</comment>
<dbReference type="EMBL" id="JADQAZ010000003">
    <property type="protein sequence ID" value="MBT0959024.1"/>
    <property type="molecule type" value="Genomic_DNA"/>
</dbReference>
<comment type="cofactor">
    <cofactor evidence="1">
        <name>[4Fe-4S] cluster</name>
        <dbReference type="ChEBI" id="CHEBI:49883"/>
    </cofactor>
</comment>
<keyword evidence="9" id="KW-0411">Iron-sulfur</keyword>
<protein>
    <recommendedName>
        <fullName evidence="5">Aconitate hydratase A</fullName>
        <ecNumber evidence="4">4.2.1.3</ecNumber>
    </recommendedName>
    <alternativeName>
        <fullName evidence="12">Iron-responsive protein-like</fullName>
    </alternativeName>
    <alternativeName>
        <fullName evidence="11">RNA-binding protein</fullName>
    </alternativeName>
</protein>
<evidence type="ECO:0000256" key="9">
    <source>
        <dbReference type="ARBA" id="ARBA00023014"/>
    </source>
</evidence>
<evidence type="ECO:0000256" key="8">
    <source>
        <dbReference type="ARBA" id="ARBA00023004"/>
    </source>
</evidence>
<dbReference type="PROSITE" id="PS00450">
    <property type="entry name" value="ACONITASE_1"/>
    <property type="match status" value="1"/>
</dbReference>
<dbReference type="Pfam" id="PF00694">
    <property type="entry name" value="Aconitase_C"/>
    <property type="match status" value="1"/>
</dbReference>
<dbReference type="GO" id="GO:0046872">
    <property type="term" value="F:metal ion binding"/>
    <property type="evidence" value="ECO:0007669"/>
    <property type="project" value="UniProtKB-KW"/>
</dbReference>
<feature type="domain" description="Aconitase/3-isopropylmalate dehydratase large subunit alpha/beta/alpha" evidence="13">
    <location>
        <begin position="1"/>
        <end position="460"/>
    </location>
</feature>
<dbReference type="NCBIfam" id="NF009520">
    <property type="entry name" value="PRK12881.1"/>
    <property type="match status" value="1"/>
</dbReference>
<keyword evidence="6" id="KW-0004">4Fe-4S</keyword>
<dbReference type="InterPro" id="IPR015928">
    <property type="entry name" value="Aconitase/3IPM_dehydase_swvl"/>
</dbReference>
<evidence type="ECO:0000256" key="6">
    <source>
        <dbReference type="ARBA" id="ARBA00022485"/>
    </source>
</evidence>
<comment type="similarity">
    <text evidence="3">Belongs to the aconitase/IPM isomerase family.</text>
</comment>
<evidence type="ECO:0000256" key="2">
    <source>
        <dbReference type="ARBA" id="ARBA00004717"/>
    </source>
</evidence>
<evidence type="ECO:0000313" key="15">
    <source>
        <dbReference type="EMBL" id="MBT0959024.1"/>
    </source>
</evidence>
<evidence type="ECO:0000256" key="12">
    <source>
        <dbReference type="ARBA" id="ARBA00031977"/>
    </source>
</evidence>
<evidence type="ECO:0000256" key="4">
    <source>
        <dbReference type="ARBA" id="ARBA00012926"/>
    </source>
</evidence>
<dbReference type="SUPFAM" id="SSF52016">
    <property type="entry name" value="LeuD/IlvD-like"/>
    <property type="match status" value="1"/>
</dbReference>
<dbReference type="InterPro" id="IPR018136">
    <property type="entry name" value="Aconitase_4Fe-4S_BS"/>
</dbReference>
<dbReference type="InterPro" id="IPR000573">
    <property type="entry name" value="AconitaseA/IPMdHydase_ssu_swvl"/>
</dbReference>
<evidence type="ECO:0000256" key="7">
    <source>
        <dbReference type="ARBA" id="ARBA00022723"/>
    </source>
</evidence>
<dbReference type="InterPro" id="IPR015931">
    <property type="entry name" value="Acnase/IPM_dHydase_lsu_aba_1/3"/>
</dbReference>
<keyword evidence="7" id="KW-0479">Metal-binding</keyword>
<name>A0AAP2GA24_9RHOB</name>
<evidence type="ECO:0000259" key="13">
    <source>
        <dbReference type="Pfam" id="PF00330"/>
    </source>
</evidence>
<evidence type="ECO:0000256" key="1">
    <source>
        <dbReference type="ARBA" id="ARBA00001966"/>
    </source>
</evidence>
<dbReference type="RefSeq" id="WP_407648291.1">
    <property type="nucleotide sequence ID" value="NZ_JADQAZ010000003.1"/>
</dbReference>
<dbReference type="Gene3D" id="3.30.499.10">
    <property type="entry name" value="Aconitase, domain 3"/>
    <property type="match status" value="2"/>
</dbReference>
<dbReference type="InterPro" id="IPR006249">
    <property type="entry name" value="Aconitase/IRP2"/>
</dbReference>
<feature type="domain" description="Aconitase A/isopropylmalate dehydratase small subunit swivel" evidence="14">
    <location>
        <begin position="589"/>
        <end position="712"/>
    </location>
</feature>
<dbReference type="GO" id="GO:0003994">
    <property type="term" value="F:aconitate hydratase activity"/>
    <property type="evidence" value="ECO:0007669"/>
    <property type="project" value="UniProtKB-EC"/>
</dbReference>
<dbReference type="Gene3D" id="3.20.19.10">
    <property type="entry name" value="Aconitase, domain 4"/>
    <property type="match status" value="1"/>
</dbReference>
<evidence type="ECO:0000313" key="16">
    <source>
        <dbReference type="Proteomes" id="UP001315686"/>
    </source>
</evidence>
<keyword evidence="8" id="KW-0408">Iron</keyword>
<dbReference type="SUPFAM" id="SSF53732">
    <property type="entry name" value="Aconitase iron-sulfur domain"/>
    <property type="match status" value="1"/>
</dbReference>
<evidence type="ECO:0000256" key="11">
    <source>
        <dbReference type="ARBA" id="ARBA00031081"/>
    </source>
</evidence>
<gene>
    <name evidence="15" type="primary">acnA</name>
    <name evidence="15" type="ORF">IV417_16675</name>
</gene>
<sequence length="786" mass="82637">MHDTTCTPALADIAAMRDAVAAAGGDPAILSPTLPVDVSVDHSLAVDHYASTGAFQANAKNEYGRNAERYAFMKWASESMEGVRVHPPGTGIMHTINLEQLATVLQVGKDGFAHPDMLLGTDSHTPMINGIGVMAWGVGGLEAESVMFGQSVSLAVPKTVGVRLIGCLPAGSFATDLALEVTHRLREIGVTGEFVEFFGPGVATLSADARAVVANMAPEYGASTGYFPVDKSTVEYLARTGRSATLCARIEPAFRAMGLWFDPDATPAFDREVEIDLSTITPIIAGPRRPQDRCAPSGAQARIENAIGRPLGHTDKDESCPPDGAVAIAAITSCTNTSDPSLLVAAGILARNAREKGLTSAPWVKTSLAPGSPSARALLQRAGLDGDLSALGFDVVGFGCTTCIGNSGPLPEAIELALNDGKAVAAVLSGNRNFPGRVHPKLDLGFLASPPLVVAYAVKGDLKGDIATDPLGVGTHGEDIFLADIWPDAVDIALALTKAQSAGDVSRAFAGASQSAAWNKIDARSQSQFPWDAASRYLRPPKFASAVQPTRLGHYRAKPLMVLGDDITTDHISPAGAISADSAAGQWLVSHGAKCDDLNVYAAYRGNWEVMLRGLFTNKLVRNHLQDGLAPYETVLGDGRVMRVFEAADAMAQRGDNAVLFAGERYGMGSSRDWAAKGVALLGVRAVIARSFERIHRTNLIGMGILPLQIANGFVPQSSGISPLDILEIDVPSAELVVRKKVPVRLSQQNGPEQSILCYAAVETQQEVGILQEGGVLSKILTSCLG</sequence>
<dbReference type="AlphaFoldDB" id="A0AAP2GA24"/>